<dbReference type="InterPro" id="IPR002934">
    <property type="entry name" value="Polymerase_NTP_transf_dom"/>
</dbReference>
<evidence type="ECO:0000313" key="3">
    <source>
        <dbReference type="Proteomes" id="UP000280307"/>
    </source>
</evidence>
<name>A0A426TTF1_9CHLR</name>
<evidence type="ECO:0000313" key="2">
    <source>
        <dbReference type="EMBL" id="RRR67814.1"/>
    </source>
</evidence>
<dbReference type="EMBL" id="RSAS01000761">
    <property type="protein sequence ID" value="RRR67814.1"/>
    <property type="molecule type" value="Genomic_DNA"/>
</dbReference>
<sequence>MVSYEEIRLLSDQIVQQFHPEKIILFGSYAYGKPVLSSDVDLLIVMPYDLHPAYQAAAIRASLKPPFPVDLIVRDPAELAQRIALGDWFLRDIMQHGQVLYASSHG</sequence>
<keyword evidence="2" id="KW-0808">Transferase</keyword>
<protein>
    <submittedName>
        <fullName evidence="2">Nucleotidyltransferase domain-containing protein</fullName>
    </submittedName>
</protein>
<proteinExistence type="predicted"/>
<dbReference type="SUPFAM" id="SSF81301">
    <property type="entry name" value="Nucleotidyltransferase"/>
    <property type="match status" value="1"/>
</dbReference>
<accession>A0A426TTF1</accession>
<organism evidence="2 3">
    <name type="scientific">Candidatus Viridilinea halotolerans</name>
    <dbReference type="NCBI Taxonomy" id="2491704"/>
    <lineage>
        <taxon>Bacteria</taxon>
        <taxon>Bacillati</taxon>
        <taxon>Chloroflexota</taxon>
        <taxon>Chloroflexia</taxon>
        <taxon>Chloroflexales</taxon>
        <taxon>Chloroflexineae</taxon>
        <taxon>Oscillochloridaceae</taxon>
        <taxon>Candidatus Viridilinea</taxon>
    </lineage>
</organism>
<feature type="domain" description="Polymerase nucleotidyl transferase" evidence="1">
    <location>
        <begin position="13"/>
        <end position="79"/>
    </location>
</feature>
<dbReference type="Proteomes" id="UP000280307">
    <property type="component" value="Unassembled WGS sequence"/>
</dbReference>
<dbReference type="InterPro" id="IPR043519">
    <property type="entry name" value="NT_sf"/>
</dbReference>
<dbReference type="Pfam" id="PF01909">
    <property type="entry name" value="NTP_transf_2"/>
    <property type="match status" value="1"/>
</dbReference>
<gene>
    <name evidence="2" type="ORF">EI684_18380</name>
</gene>
<dbReference type="CDD" id="cd05403">
    <property type="entry name" value="NT_KNTase_like"/>
    <property type="match status" value="1"/>
</dbReference>
<dbReference type="Gene3D" id="3.30.460.10">
    <property type="entry name" value="Beta Polymerase, domain 2"/>
    <property type="match status" value="1"/>
</dbReference>
<comment type="caution">
    <text evidence="2">The sequence shown here is derived from an EMBL/GenBank/DDBJ whole genome shotgun (WGS) entry which is preliminary data.</text>
</comment>
<dbReference type="AlphaFoldDB" id="A0A426TTF1"/>
<dbReference type="GO" id="GO:0016779">
    <property type="term" value="F:nucleotidyltransferase activity"/>
    <property type="evidence" value="ECO:0007669"/>
    <property type="project" value="InterPro"/>
</dbReference>
<evidence type="ECO:0000259" key="1">
    <source>
        <dbReference type="Pfam" id="PF01909"/>
    </source>
</evidence>
<reference evidence="2 3" key="1">
    <citation type="submission" date="2018-12" db="EMBL/GenBank/DDBJ databases">
        <title>Genome Sequence of Candidatus Viridilinea halotolerans isolated from saline sulfide-rich spring.</title>
        <authorList>
            <person name="Grouzdev D.S."/>
            <person name="Burganskaya E.I."/>
            <person name="Krutkina M.S."/>
            <person name="Sukhacheva M.V."/>
            <person name="Gorlenko V.M."/>
        </authorList>
    </citation>
    <scope>NUCLEOTIDE SEQUENCE [LARGE SCALE GENOMIC DNA]</scope>
    <source>
        <strain evidence="2">Chok-6</strain>
    </source>
</reference>